<evidence type="ECO:0000256" key="2">
    <source>
        <dbReference type="ARBA" id="ARBA00022525"/>
    </source>
</evidence>
<dbReference type="Gene3D" id="3.40.50.410">
    <property type="entry name" value="von Willebrand factor, type A domain"/>
    <property type="match status" value="1"/>
</dbReference>
<keyword evidence="5" id="KW-0812">Transmembrane</keyword>
<evidence type="ECO:0000256" key="3">
    <source>
        <dbReference type="ARBA" id="ARBA00022729"/>
    </source>
</evidence>
<evidence type="ECO:0000259" key="7">
    <source>
        <dbReference type="Pfam" id="PF25107"/>
    </source>
</evidence>
<evidence type="ECO:0000313" key="11">
    <source>
        <dbReference type="Proteomes" id="UP000663870"/>
    </source>
</evidence>
<comment type="subcellular location">
    <subcellularLocation>
        <location evidence="1">Secreted</location>
    </subcellularLocation>
</comment>
<sequence>MSANQTIFIFIYLLFILRVSIIYGFDAGFIELVSTRQQNKDTTHYGLTVCALCRVTLDFLKSTYNIDTTYLDTKFDETNGQCQENTVQSIINLLRTSQLKGINPWVYSFTIKTIASANTKTDLKEIFKEESHFDSESFIGGSKLIMKRYQSTLDAILKADNYDQGRKTFGEMLHTIQDFYSHTNFIELEYKSPSDVLGKRIFQIDEFASINTKTCISCNDEQCQINTNIDENIHKTKLLTSGYFIPIGFNLFKKSKPKGKCSHGGSFDSTQDDEPTGGINKDKLNSIHGHLHYQAASMAYKATVKILTQLRQDISDESFALFLTLKKNLNSLIISIDTSCSIGNYIDLAKDISINIVNQYGQLEFAPHNYILISFNSNYAKIIINSRKPNDLINAIQKLNSCENYTSTLGVMYYSSLIEGFIQSEYSSVIYTFTDSAANDGHLKYKARALLRNKRLVIYSFLGQQMKKLLLKSKFDFVGQLDGNDDGTDLPSISGGLTYPITVNDRPVVLEFVLRRLEWTRLQNLVIFTCNSTSITFYVDSSINELHIDISSTGEITDINQIELLRPDNSIYPLTTNLVNTKHLYMWKILQPQVGGWRLTTSKLPQAFNFNVQIQGKSSVLCSSSLQKDMEANVDSNGYTELTTEPLIDSDLLILTTCENVNFTYANISLVNQYGQVIESYSPLKLDQLDIITKIRVPRQAFRIQTLLQLSNGIRIQRIEKQLISPTMFTIELTNQPYILSIGETIQMNYTLKSSLSEQVYIRLQLSDTLNLIGINGIEKNFTFTNETSQMELFTLPIDFQQKSINDMIIFTLSTYNNKTDTFSYENDEIASVYFELNSSSIPRTTNYFIFFLLSAGFFFK</sequence>
<dbReference type="EMBL" id="CAJNOH010005095">
    <property type="protein sequence ID" value="CAF1389147.1"/>
    <property type="molecule type" value="Genomic_DNA"/>
</dbReference>
<dbReference type="InterPro" id="IPR056862">
    <property type="entry name" value="VWA7_N"/>
</dbReference>
<evidence type="ECO:0000313" key="9">
    <source>
        <dbReference type="EMBL" id="CAF1619562.1"/>
    </source>
</evidence>
<proteinExistence type="predicted"/>
<evidence type="ECO:0008006" key="12">
    <source>
        <dbReference type="Google" id="ProtNLM"/>
    </source>
</evidence>
<dbReference type="SUPFAM" id="SSF53300">
    <property type="entry name" value="vWA-like"/>
    <property type="match status" value="1"/>
</dbReference>
<keyword evidence="3" id="KW-0732">Signal</keyword>
<comment type="caution">
    <text evidence="8">The sequence shown here is derived from an EMBL/GenBank/DDBJ whole genome shotgun (WGS) entry which is preliminary data.</text>
</comment>
<dbReference type="Pfam" id="PF25107">
    <property type="entry name" value="VWA7_N"/>
    <property type="match status" value="1"/>
</dbReference>
<dbReference type="InterPro" id="IPR052577">
    <property type="entry name" value="VWA7"/>
</dbReference>
<gene>
    <name evidence="9" type="ORF">JXQ802_LOCUS50424</name>
    <name evidence="8" type="ORF">PYM288_LOCUS34249</name>
</gene>
<feature type="domain" description="Hemicentin-1-like von Willebrand factor A" evidence="6">
    <location>
        <begin position="331"/>
        <end position="499"/>
    </location>
</feature>
<evidence type="ECO:0000256" key="5">
    <source>
        <dbReference type="SAM" id="Phobius"/>
    </source>
</evidence>
<organism evidence="8 10">
    <name type="scientific">Rotaria sordida</name>
    <dbReference type="NCBI Taxonomy" id="392033"/>
    <lineage>
        <taxon>Eukaryota</taxon>
        <taxon>Metazoa</taxon>
        <taxon>Spiralia</taxon>
        <taxon>Gnathifera</taxon>
        <taxon>Rotifera</taxon>
        <taxon>Eurotatoria</taxon>
        <taxon>Bdelloidea</taxon>
        <taxon>Philodinida</taxon>
        <taxon>Philodinidae</taxon>
        <taxon>Rotaria</taxon>
    </lineage>
</organism>
<dbReference type="Proteomes" id="UP000663870">
    <property type="component" value="Unassembled WGS sequence"/>
</dbReference>
<reference evidence="8" key="1">
    <citation type="submission" date="2021-02" db="EMBL/GenBank/DDBJ databases">
        <authorList>
            <person name="Nowell W R."/>
        </authorList>
    </citation>
    <scope>NUCLEOTIDE SEQUENCE</scope>
</reference>
<keyword evidence="11" id="KW-1185">Reference proteome</keyword>
<keyword evidence="2" id="KW-0964">Secreted</keyword>
<evidence type="ECO:0000259" key="6">
    <source>
        <dbReference type="Pfam" id="PF25106"/>
    </source>
</evidence>
<dbReference type="PANTHER" id="PTHR14905:SF7">
    <property type="entry name" value="VON WILLEBRAND FACTOR A DOMAIN-CONTAINING PROTEIN 7"/>
    <property type="match status" value="1"/>
</dbReference>
<dbReference type="Proteomes" id="UP000663854">
    <property type="component" value="Unassembled WGS sequence"/>
</dbReference>
<keyword evidence="5" id="KW-1133">Transmembrane helix</keyword>
<dbReference type="AlphaFoldDB" id="A0A815K084"/>
<evidence type="ECO:0000256" key="4">
    <source>
        <dbReference type="SAM" id="MobiDB-lite"/>
    </source>
</evidence>
<dbReference type="InterPro" id="IPR056861">
    <property type="entry name" value="HMCN1-like_VWA"/>
</dbReference>
<dbReference type="InterPro" id="IPR036465">
    <property type="entry name" value="vWFA_dom_sf"/>
</dbReference>
<dbReference type="Pfam" id="PF25106">
    <property type="entry name" value="VWA_4"/>
    <property type="match status" value="1"/>
</dbReference>
<accession>A0A815K084</accession>
<feature type="transmembrane region" description="Helical" evidence="5">
    <location>
        <begin position="7"/>
        <end position="25"/>
    </location>
</feature>
<evidence type="ECO:0000313" key="8">
    <source>
        <dbReference type="EMBL" id="CAF1389147.1"/>
    </source>
</evidence>
<dbReference type="EMBL" id="CAJNOL010006580">
    <property type="protein sequence ID" value="CAF1619562.1"/>
    <property type="molecule type" value="Genomic_DNA"/>
</dbReference>
<dbReference type="PANTHER" id="PTHR14905">
    <property type="entry name" value="NG37"/>
    <property type="match status" value="1"/>
</dbReference>
<keyword evidence="5" id="KW-0472">Membrane</keyword>
<protein>
    <recommendedName>
        <fullName evidence="12">VWFA domain-containing protein</fullName>
    </recommendedName>
</protein>
<feature type="domain" description="VWA7 N-terminal" evidence="7">
    <location>
        <begin position="103"/>
        <end position="319"/>
    </location>
</feature>
<name>A0A815K084_9BILA</name>
<feature type="region of interest" description="Disordered" evidence="4">
    <location>
        <begin position="262"/>
        <end position="281"/>
    </location>
</feature>
<evidence type="ECO:0000256" key="1">
    <source>
        <dbReference type="ARBA" id="ARBA00004613"/>
    </source>
</evidence>
<evidence type="ECO:0000313" key="10">
    <source>
        <dbReference type="Proteomes" id="UP000663854"/>
    </source>
</evidence>